<dbReference type="InterPro" id="IPR041202">
    <property type="entry name" value="BaeRF_family10"/>
</dbReference>
<dbReference type="GO" id="GO:0003747">
    <property type="term" value="F:translation release factor activity"/>
    <property type="evidence" value="ECO:0007669"/>
    <property type="project" value="InterPro"/>
</dbReference>
<dbReference type="Proteomes" id="UP000315525">
    <property type="component" value="Unassembled WGS sequence"/>
</dbReference>
<feature type="coiled-coil region" evidence="1">
    <location>
        <begin position="31"/>
        <end position="65"/>
    </location>
</feature>
<proteinExistence type="predicted"/>
<dbReference type="SUPFAM" id="SSF55315">
    <property type="entry name" value="L30e-like"/>
    <property type="match status" value="1"/>
</dbReference>
<name>A0A523US79_UNCT6</name>
<comment type="caution">
    <text evidence="2">The sequence shown here is derived from an EMBL/GenBank/DDBJ whole genome shotgun (WGS) entry which is preliminary data.</text>
</comment>
<reference evidence="2 3" key="1">
    <citation type="submission" date="2019-03" db="EMBL/GenBank/DDBJ databases">
        <title>Metabolic potential of uncultured bacteria and archaea associated with petroleum seepage in deep-sea sediments.</title>
        <authorList>
            <person name="Dong X."/>
            <person name="Hubert C."/>
        </authorList>
    </citation>
    <scope>NUCLEOTIDE SEQUENCE [LARGE SCALE GENOMIC DNA]</scope>
    <source>
        <strain evidence="2">E44_bin18</strain>
    </source>
</reference>
<dbReference type="Gene3D" id="3.30.420.60">
    <property type="entry name" value="eRF1 domain 2"/>
    <property type="match status" value="1"/>
</dbReference>
<gene>
    <name evidence="2" type="ORF">E3J62_07710</name>
</gene>
<dbReference type="InterPro" id="IPR004403">
    <property type="entry name" value="Peptide_chain-rel_eRF1/aRF1"/>
</dbReference>
<keyword evidence="1" id="KW-0175">Coiled coil</keyword>
<dbReference type="EMBL" id="SOJN01000085">
    <property type="protein sequence ID" value="TET45396.1"/>
    <property type="molecule type" value="Genomic_DNA"/>
</dbReference>
<dbReference type="Pfam" id="PF18854">
    <property type="entry name" value="baeRF_family10"/>
    <property type="match status" value="1"/>
</dbReference>
<dbReference type="SUPFAM" id="SSF53137">
    <property type="entry name" value="Translational machinery components"/>
    <property type="match status" value="1"/>
</dbReference>
<accession>A0A523US79</accession>
<protein>
    <recommendedName>
        <fullName evidence="4">eRF1 domain-containing protein</fullName>
    </recommendedName>
</protein>
<evidence type="ECO:0000256" key="1">
    <source>
        <dbReference type="SAM" id="Coils"/>
    </source>
</evidence>
<organism evidence="2 3">
    <name type="scientific">candidate division TA06 bacterium</name>
    <dbReference type="NCBI Taxonomy" id="2250710"/>
    <lineage>
        <taxon>Bacteria</taxon>
        <taxon>Bacteria division TA06</taxon>
    </lineage>
</organism>
<evidence type="ECO:0000313" key="3">
    <source>
        <dbReference type="Proteomes" id="UP000315525"/>
    </source>
</evidence>
<evidence type="ECO:0000313" key="2">
    <source>
        <dbReference type="EMBL" id="TET45396.1"/>
    </source>
</evidence>
<dbReference type="InterPro" id="IPR029064">
    <property type="entry name" value="Ribosomal_eL30-like_sf"/>
</dbReference>
<dbReference type="InterPro" id="IPR042226">
    <property type="entry name" value="eFR1_2_sf"/>
</dbReference>
<evidence type="ECO:0008006" key="4">
    <source>
        <dbReference type="Google" id="ProtNLM"/>
    </source>
</evidence>
<dbReference type="AlphaFoldDB" id="A0A523US79"/>
<sequence>MSDEIDLKRLAKMSSHDRAFLSIYLSGPDSMRRIKKRIDNIKKMLKENRDESEHLEENLKLIEDYFDKHPYKSGSLCVFCCWLLDYLEAYPLNVPVEDMVWVDSSPYIRPLAELKDEYESFAVVVADNEFARIFLVSSGKTDSEEKIKGNIKNHVKVGGWSQQRYERRRDKELHKYAKEIVDNLKELDKKEEFRRIILVGGKEAIREIHKALPDRLAQNVVGEKALDLGKGGNYLGREIYDLFFVEERKSERDLWEEIKTRYLRGEPAVVGVQDVLFAGRMGRVEKAIVNRTARFSGIRCRDCEGLFSGELEKCPDCGSESVFAVDLLNEMVELLSKTGAGIDFADEIGELAEVGGIAALLRY</sequence>
<dbReference type="PANTHER" id="PTHR10113">
    <property type="entry name" value="PEPTIDE CHAIN RELEASE FACTOR SUBUNIT 1"/>
    <property type="match status" value="1"/>
</dbReference>
<dbReference type="Gene3D" id="3.30.1330.30">
    <property type="match status" value="1"/>
</dbReference>